<dbReference type="PANTHER" id="PTHR43685">
    <property type="entry name" value="GLYCOSYLTRANSFERASE"/>
    <property type="match status" value="1"/>
</dbReference>
<evidence type="ECO:0000256" key="1">
    <source>
        <dbReference type="ARBA" id="ARBA00006739"/>
    </source>
</evidence>
<dbReference type="SUPFAM" id="SSF53448">
    <property type="entry name" value="Nucleotide-diphospho-sugar transferases"/>
    <property type="match status" value="1"/>
</dbReference>
<comment type="similarity">
    <text evidence="1">Belongs to the glycosyltransferase 2 family.</text>
</comment>
<dbReference type="STRING" id="1297617.IB211_02085c"/>
<proteinExistence type="inferred from homology"/>
<dbReference type="Pfam" id="PF00535">
    <property type="entry name" value="Glycos_transf_2"/>
    <property type="match status" value="1"/>
</dbReference>
<dbReference type="KEGG" id="ibu:IB211_02085c"/>
<dbReference type="RefSeq" id="WP_058117978.1">
    <property type="nucleotide sequence ID" value="NZ_CP011307.1"/>
</dbReference>
<dbReference type="Proteomes" id="UP000064844">
    <property type="component" value="Chromosome"/>
</dbReference>
<reference evidence="5 6" key="1">
    <citation type="journal article" date="2015" name="Nat. Commun.">
        <title>Production of butyrate from lysine and the Amadori product fructoselysine by a human gut commensal.</title>
        <authorList>
            <person name="Bui T.P."/>
            <person name="Ritari J."/>
            <person name="Boeren S."/>
            <person name="de Waard P."/>
            <person name="Plugge C.M."/>
            <person name="de Vos W.M."/>
        </authorList>
    </citation>
    <scope>NUCLEOTIDE SEQUENCE [LARGE SCALE GENOMIC DNA]</scope>
    <source>
        <strain evidence="5 6">AF211</strain>
    </source>
</reference>
<dbReference type="EMBL" id="CP011307">
    <property type="protein sequence ID" value="ALP94476.1"/>
    <property type="molecule type" value="Genomic_DNA"/>
</dbReference>
<protein>
    <submittedName>
        <fullName evidence="5">Glycosyltransferase</fullName>
    </submittedName>
</protein>
<evidence type="ECO:0000313" key="5">
    <source>
        <dbReference type="EMBL" id="ALP94476.1"/>
    </source>
</evidence>
<reference evidence="6" key="2">
    <citation type="submission" date="2015-04" db="EMBL/GenBank/DDBJ databases">
        <title>A butyrogenic pathway from the amino acid lysine in a human gut commensal.</title>
        <authorList>
            <person name="de Vos W.M."/>
            <person name="Bui N.T.P."/>
            <person name="Plugge C.M."/>
            <person name="Ritari J."/>
        </authorList>
    </citation>
    <scope>NUCLEOTIDE SEQUENCE [LARGE SCALE GENOMIC DNA]</scope>
    <source>
        <strain evidence="6">AF211</strain>
    </source>
</reference>
<keyword evidence="3 5" id="KW-0808">Transferase</keyword>
<name>A0A0S2W564_9FIRM</name>
<feature type="domain" description="Glycosyltransferase 2-like" evidence="4">
    <location>
        <begin position="19"/>
        <end position="138"/>
    </location>
</feature>
<dbReference type="InterPro" id="IPR029044">
    <property type="entry name" value="Nucleotide-diphossugar_trans"/>
</dbReference>
<dbReference type="PANTHER" id="PTHR43685:SF5">
    <property type="entry name" value="GLYCOSYLTRANSFERASE EPSE-RELATED"/>
    <property type="match status" value="1"/>
</dbReference>
<keyword evidence="2" id="KW-0328">Glycosyltransferase</keyword>
<dbReference type="InterPro" id="IPR050834">
    <property type="entry name" value="Glycosyltransf_2"/>
</dbReference>
<evidence type="ECO:0000256" key="3">
    <source>
        <dbReference type="ARBA" id="ARBA00022679"/>
    </source>
</evidence>
<dbReference type="InterPro" id="IPR001173">
    <property type="entry name" value="Glyco_trans_2-like"/>
</dbReference>
<dbReference type="Gene3D" id="3.90.550.10">
    <property type="entry name" value="Spore Coat Polysaccharide Biosynthesis Protein SpsA, Chain A"/>
    <property type="match status" value="1"/>
</dbReference>
<dbReference type="GO" id="GO:0016757">
    <property type="term" value="F:glycosyltransferase activity"/>
    <property type="evidence" value="ECO:0007669"/>
    <property type="project" value="UniProtKB-KW"/>
</dbReference>
<keyword evidence="6" id="KW-1185">Reference proteome</keyword>
<organism evidence="5 6">
    <name type="scientific">Intestinimonas butyriciproducens</name>
    <dbReference type="NCBI Taxonomy" id="1297617"/>
    <lineage>
        <taxon>Bacteria</taxon>
        <taxon>Bacillati</taxon>
        <taxon>Bacillota</taxon>
        <taxon>Clostridia</taxon>
        <taxon>Eubacteriales</taxon>
        <taxon>Intestinimonas</taxon>
    </lineage>
</organism>
<evidence type="ECO:0000259" key="4">
    <source>
        <dbReference type="Pfam" id="PF00535"/>
    </source>
</evidence>
<evidence type="ECO:0000256" key="2">
    <source>
        <dbReference type="ARBA" id="ARBA00022676"/>
    </source>
</evidence>
<evidence type="ECO:0000313" key="6">
    <source>
        <dbReference type="Proteomes" id="UP000064844"/>
    </source>
</evidence>
<accession>A0A0S2W564</accession>
<gene>
    <name evidence="5" type="ORF">IB211_02085c</name>
</gene>
<sequence length="280" mass="31787">MKRSELISVAMGVRYRRRELDLLQRAIASILGQSHANLELLICENDSVQEARELLEWYAARDSRIRLINGTGTSLLSEKLNRCIGAANGAWIARQDDDDASDPLRLERQLAFLQEHPKYAFVGCNVRIEQEGGILGVRQLPPAPVVKDFLFVQPFVHPTLLFRRDCLDAVSSYSQAKSRYGCEDYDLLLRLYQAGYQGANLQDPCFTYHIPPPHVSNRPFSMRCNEVVTRWQRFKALGLLPRALPYVVKPAVVGLIPTGPLSRLKAAYRATAFHKENRHE</sequence>
<dbReference type="AlphaFoldDB" id="A0A0S2W564"/>